<dbReference type="SUPFAM" id="SSF46785">
    <property type="entry name" value="Winged helix' DNA-binding domain"/>
    <property type="match status" value="1"/>
</dbReference>
<dbReference type="Gene3D" id="2.60.120.10">
    <property type="entry name" value="Jelly Rolls"/>
    <property type="match status" value="1"/>
</dbReference>
<dbReference type="Proteomes" id="UP000824024">
    <property type="component" value="Unassembled WGS sequence"/>
</dbReference>
<name>A0A9D2D1B4_9FIRM</name>
<dbReference type="InterPro" id="IPR036390">
    <property type="entry name" value="WH_DNA-bd_sf"/>
</dbReference>
<dbReference type="SUPFAM" id="SSF51206">
    <property type="entry name" value="cAMP-binding domain-like"/>
    <property type="match status" value="1"/>
</dbReference>
<dbReference type="InterPro" id="IPR014710">
    <property type="entry name" value="RmlC-like_jellyroll"/>
</dbReference>
<dbReference type="EMBL" id="DXCH01000064">
    <property type="protein sequence ID" value="HIZ06782.1"/>
    <property type="molecule type" value="Genomic_DNA"/>
</dbReference>
<proteinExistence type="predicted"/>
<feature type="domain" description="Cyclic nucleotide-binding" evidence="1">
    <location>
        <begin position="37"/>
        <end position="121"/>
    </location>
</feature>
<sequence>MNEIKDTKLLDTYIKRNHIHSFFSDFELCYPHMTLAEFLKNTFICCDSDYRGYFYFFVEGDYKVYGNLRNGKRILYRFCNSFSVLGETEFLLDETYHAEIHTVETTNRCVAVLLDYRDIMPVLLKDAKFLHFICRVLAEKLSYFGNMQMINTLSSAREKVAIYLVNSVDHSGIFCENHGIVAEQLDISYRHFHRILQQFAHNGWIARMKNGYRIIRPDMLRQIKSE</sequence>
<protein>
    <submittedName>
        <fullName evidence="2">Cyclic nucleotide-binding domain-containing protein</fullName>
    </submittedName>
</protein>
<evidence type="ECO:0000313" key="2">
    <source>
        <dbReference type="EMBL" id="HIZ06782.1"/>
    </source>
</evidence>
<comment type="caution">
    <text evidence="2">The sequence shown here is derived from an EMBL/GenBank/DDBJ whole genome shotgun (WGS) entry which is preliminary data.</text>
</comment>
<dbReference type="InterPro" id="IPR000595">
    <property type="entry name" value="cNMP-bd_dom"/>
</dbReference>
<reference evidence="2" key="1">
    <citation type="journal article" date="2021" name="PeerJ">
        <title>Extensive microbial diversity within the chicken gut microbiome revealed by metagenomics and culture.</title>
        <authorList>
            <person name="Gilroy R."/>
            <person name="Ravi A."/>
            <person name="Getino M."/>
            <person name="Pursley I."/>
            <person name="Horton D.L."/>
            <person name="Alikhan N.F."/>
            <person name="Baker D."/>
            <person name="Gharbi K."/>
            <person name="Hall N."/>
            <person name="Watson M."/>
            <person name="Adriaenssens E.M."/>
            <person name="Foster-Nyarko E."/>
            <person name="Jarju S."/>
            <person name="Secka A."/>
            <person name="Antonio M."/>
            <person name="Oren A."/>
            <person name="Chaudhuri R.R."/>
            <person name="La Ragione R."/>
            <person name="Hildebrand F."/>
            <person name="Pallen M.J."/>
        </authorList>
    </citation>
    <scope>NUCLEOTIDE SEQUENCE</scope>
    <source>
        <strain evidence="2">CHK192-9172</strain>
    </source>
</reference>
<evidence type="ECO:0000259" key="1">
    <source>
        <dbReference type="Pfam" id="PF00027"/>
    </source>
</evidence>
<reference evidence="2" key="2">
    <citation type="submission" date="2021-04" db="EMBL/GenBank/DDBJ databases">
        <authorList>
            <person name="Gilroy R."/>
        </authorList>
    </citation>
    <scope>NUCLEOTIDE SEQUENCE</scope>
    <source>
        <strain evidence="2">CHK192-9172</strain>
    </source>
</reference>
<dbReference type="InterPro" id="IPR018490">
    <property type="entry name" value="cNMP-bd_dom_sf"/>
</dbReference>
<organism evidence="2 3">
    <name type="scientific">Candidatus Eubacterium avistercoris</name>
    <dbReference type="NCBI Taxonomy" id="2838567"/>
    <lineage>
        <taxon>Bacteria</taxon>
        <taxon>Bacillati</taxon>
        <taxon>Bacillota</taxon>
        <taxon>Clostridia</taxon>
        <taxon>Eubacteriales</taxon>
        <taxon>Eubacteriaceae</taxon>
        <taxon>Eubacterium</taxon>
    </lineage>
</organism>
<accession>A0A9D2D1B4</accession>
<evidence type="ECO:0000313" key="3">
    <source>
        <dbReference type="Proteomes" id="UP000824024"/>
    </source>
</evidence>
<dbReference type="AlphaFoldDB" id="A0A9D2D1B4"/>
<dbReference type="CDD" id="cd00038">
    <property type="entry name" value="CAP_ED"/>
    <property type="match status" value="1"/>
</dbReference>
<gene>
    <name evidence="2" type="ORF">IAA08_02460</name>
</gene>
<dbReference type="Pfam" id="PF00027">
    <property type="entry name" value="cNMP_binding"/>
    <property type="match status" value="1"/>
</dbReference>